<evidence type="ECO:0000256" key="1">
    <source>
        <dbReference type="ARBA" id="ARBA00004651"/>
    </source>
</evidence>
<protein>
    <submittedName>
        <fullName evidence="8">Permease</fullName>
    </submittedName>
</protein>
<feature type="transmembrane region" description="Helical" evidence="7">
    <location>
        <begin position="230"/>
        <end position="252"/>
    </location>
</feature>
<feature type="transmembrane region" description="Helical" evidence="7">
    <location>
        <begin position="9"/>
        <end position="29"/>
    </location>
</feature>
<keyword evidence="6 7" id="KW-0472">Membrane</keyword>
<feature type="transmembrane region" description="Helical" evidence="7">
    <location>
        <begin position="201"/>
        <end position="218"/>
    </location>
</feature>
<evidence type="ECO:0000256" key="5">
    <source>
        <dbReference type="ARBA" id="ARBA00022989"/>
    </source>
</evidence>
<organism evidence="8 9">
    <name type="scientific">Metabacillus litoralis</name>
    <dbReference type="NCBI Taxonomy" id="152268"/>
    <lineage>
        <taxon>Bacteria</taxon>
        <taxon>Bacillati</taxon>
        <taxon>Bacillota</taxon>
        <taxon>Bacilli</taxon>
        <taxon>Bacillales</taxon>
        <taxon>Bacillaceae</taxon>
        <taxon>Metabacillus</taxon>
    </lineage>
</organism>
<feature type="transmembrane region" description="Helical" evidence="7">
    <location>
        <begin position="267"/>
        <end position="287"/>
    </location>
</feature>
<proteinExistence type="inferred from homology"/>
<dbReference type="Pfam" id="PF03773">
    <property type="entry name" value="ArsP_1"/>
    <property type="match status" value="1"/>
</dbReference>
<name>A0A179SUV5_9BACI</name>
<comment type="subcellular location">
    <subcellularLocation>
        <location evidence="1">Cell membrane</location>
        <topology evidence="1">Multi-pass membrane protein</topology>
    </subcellularLocation>
</comment>
<keyword evidence="4 7" id="KW-0812">Transmembrane</keyword>
<dbReference type="PANTHER" id="PTHR42775:SF2">
    <property type="entry name" value="PERMEASE"/>
    <property type="match status" value="1"/>
</dbReference>
<evidence type="ECO:0000256" key="3">
    <source>
        <dbReference type="ARBA" id="ARBA00022475"/>
    </source>
</evidence>
<sequence>MWIETLKDFIYIALELTVLFIVISFLISLLQGYIPYEKIEKKLAGKNRIVAALVSIVFAFITPFCSCSTIPVVVNMLKKKMPFGIVMIFLFASPVLDPTILTIMGVVLGWKVTIIYTIITSIFSIIIGVVLEALGFEKYVKNVVMSGYEDSNKKFNLKLAFKETMDLMKSVYPYLIIGAAIGAILHGLVPTEWISSVFGEDHWWLIPIAAIIGIPLYIRLSSMIPISQILIMKGMALGPVMAMMISSAGASLPEVILLKSIFKNELVVTFVLSVVAMSTISGFIFYLI</sequence>
<dbReference type="PANTHER" id="PTHR42775">
    <property type="entry name" value="PERMEASE RV2963-RELATED"/>
    <property type="match status" value="1"/>
</dbReference>
<dbReference type="EMBL" id="LWSG01000034">
    <property type="protein sequence ID" value="OAS84052.1"/>
    <property type="molecule type" value="Genomic_DNA"/>
</dbReference>
<evidence type="ECO:0000313" key="8">
    <source>
        <dbReference type="EMBL" id="OAS84052.1"/>
    </source>
</evidence>
<comment type="similarity">
    <text evidence="2">Belongs to the UPF0718 family.</text>
</comment>
<dbReference type="OrthoDB" id="9777774at2"/>
<evidence type="ECO:0000256" key="4">
    <source>
        <dbReference type="ARBA" id="ARBA00022692"/>
    </source>
</evidence>
<feature type="transmembrane region" description="Helical" evidence="7">
    <location>
        <begin position="49"/>
        <end position="74"/>
    </location>
</feature>
<dbReference type="RefSeq" id="WP_066337069.1">
    <property type="nucleotide sequence ID" value="NZ_LWSG01000034.1"/>
</dbReference>
<gene>
    <name evidence="8" type="ORF">A6K24_08075</name>
</gene>
<dbReference type="GO" id="GO:0005886">
    <property type="term" value="C:plasma membrane"/>
    <property type="evidence" value="ECO:0007669"/>
    <property type="project" value="UniProtKB-SubCell"/>
</dbReference>
<evidence type="ECO:0000256" key="7">
    <source>
        <dbReference type="SAM" id="Phobius"/>
    </source>
</evidence>
<evidence type="ECO:0000256" key="6">
    <source>
        <dbReference type="ARBA" id="ARBA00023136"/>
    </source>
</evidence>
<reference evidence="9" key="1">
    <citation type="submission" date="2016-04" db="EMBL/GenBank/DDBJ databases">
        <authorList>
            <person name="Lyu Z."/>
            <person name="Lyu W."/>
        </authorList>
    </citation>
    <scope>NUCLEOTIDE SEQUENCE [LARGE SCALE GENOMIC DNA]</scope>
    <source>
        <strain evidence="9">C44</strain>
    </source>
</reference>
<keyword evidence="5 7" id="KW-1133">Transmembrane helix</keyword>
<dbReference type="InterPro" id="IPR053166">
    <property type="entry name" value="UPF0718_permease"/>
</dbReference>
<feature type="transmembrane region" description="Helical" evidence="7">
    <location>
        <begin position="114"/>
        <end position="136"/>
    </location>
</feature>
<dbReference type="AlphaFoldDB" id="A0A179SUV5"/>
<dbReference type="InterPro" id="IPR005524">
    <property type="entry name" value="DUF318"/>
</dbReference>
<accession>A0A179SUV5</accession>
<keyword evidence="3" id="KW-1003">Cell membrane</keyword>
<feature type="transmembrane region" description="Helical" evidence="7">
    <location>
        <begin position="171"/>
        <end position="189"/>
    </location>
</feature>
<evidence type="ECO:0000256" key="2">
    <source>
        <dbReference type="ARBA" id="ARBA00006386"/>
    </source>
</evidence>
<dbReference type="STRING" id="152268.A6K24_08075"/>
<feature type="transmembrane region" description="Helical" evidence="7">
    <location>
        <begin position="86"/>
        <end position="108"/>
    </location>
</feature>
<evidence type="ECO:0000313" key="9">
    <source>
        <dbReference type="Proteomes" id="UP000078534"/>
    </source>
</evidence>
<dbReference type="Proteomes" id="UP000078534">
    <property type="component" value="Unassembled WGS sequence"/>
</dbReference>
<comment type="caution">
    <text evidence="8">The sequence shown here is derived from an EMBL/GenBank/DDBJ whole genome shotgun (WGS) entry which is preliminary data.</text>
</comment>
<keyword evidence="9" id="KW-1185">Reference proteome</keyword>